<dbReference type="PROSITE" id="PS00086">
    <property type="entry name" value="CYTOCHROME_P450"/>
    <property type="match status" value="1"/>
</dbReference>
<dbReference type="GO" id="GO:0020037">
    <property type="term" value="F:heme binding"/>
    <property type="evidence" value="ECO:0007669"/>
    <property type="project" value="InterPro"/>
</dbReference>
<dbReference type="SUPFAM" id="SSF48264">
    <property type="entry name" value="Cytochrome P450"/>
    <property type="match status" value="1"/>
</dbReference>
<dbReference type="FunCoup" id="E2BXB2">
    <property type="interactions" value="26"/>
</dbReference>
<evidence type="ECO:0000313" key="12">
    <source>
        <dbReference type="Proteomes" id="UP000008237"/>
    </source>
</evidence>
<reference evidence="11 12" key="1">
    <citation type="journal article" date="2010" name="Science">
        <title>Genomic comparison of the ants Camponotus floridanus and Harpegnathos saltator.</title>
        <authorList>
            <person name="Bonasio R."/>
            <person name="Zhang G."/>
            <person name="Ye C."/>
            <person name="Mutti N.S."/>
            <person name="Fang X."/>
            <person name="Qin N."/>
            <person name="Donahue G."/>
            <person name="Yang P."/>
            <person name="Li Q."/>
            <person name="Li C."/>
            <person name="Zhang P."/>
            <person name="Huang Z."/>
            <person name="Berger S.L."/>
            <person name="Reinberg D."/>
            <person name="Wang J."/>
            <person name="Liebig J."/>
        </authorList>
    </citation>
    <scope>NUCLEOTIDE SEQUENCE [LARGE SCALE GENOMIC DNA]</scope>
    <source>
        <strain evidence="11 12">R22 G/1</strain>
    </source>
</reference>
<keyword evidence="5 9" id="KW-0560">Oxidoreductase</keyword>
<proteinExistence type="inferred from homology"/>
<evidence type="ECO:0000256" key="9">
    <source>
        <dbReference type="RuleBase" id="RU000461"/>
    </source>
</evidence>
<evidence type="ECO:0000256" key="2">
    <source>
        <dbReference type="ARBA" id="ARBA00010617"/>
    </source>
</evidence>
<feature type="transmembrane region" description="Helical" evidence="10">
    <location>
        <begin position="32"/>
        <end position="48"/>
    </location>
</feature>
<comment type="cofactor">
    <cofactor evidence="1 8">
        <name>heme</name>
        <dbReference type="ChEBI" id="CHEBI:30413"/>
    </cofactor>
</comment>
<dbReference type="OrthoDB" id="1055148at2759"/>
<dbReference type="PRINTS" id="PR00463">
    <property type="entry name" value="EP450I"/>
</dbReference>
<dbReference type="InterPro" id="IPR001128">
    <property type="entry name" value="Cyt_P450"/>
</dbReference>
<gene>
    <name evidence="11" type="ORF">EAI_13803</name>
</gene>
<dbReference type="InParanoid" id="E2BXB2"/>
<dbReference type="PANTHER" id="PTHR24300:SF376">
    <property type="entry name" value="CYTOCHROME P450 15A1"/>
    <property type="match status" value="1"/>
</dbReference>
<dbReference type="OMA" id="PKPYYLK"/>
<dbReference type="EMBL" id="GL451230">
    <property type="protein sequence ID" value="EFN79695.1"/>
    <property type="molecule type" value="Genomic_DNA"/>
</dbReference>
<keyword evidence="12" id="KW-1185">Reference proteome</keyword>
<evidence type="ECO:0000256" key="6">
    <source>
        <dbReference type="ARBA" id="ARBA00023004"/>
    </source>
</evidence>
<dbReference type="Gene3D" id="1.10.630.10">
    <property type="entry name" value="Cytochrome P450"/>
    <property type="match status" value="1"/>
</dbReference>
<evidence type="ECO:0000256" key="7">
    <source>
        <dbReference type="ARBA" id="ARBA00023033"/>
    </source>
</evidence>
<evidence type="ECO:0000256" key="3">
    <source>
        <dbReference type="ARBA" id="ARBA00022617"/>
    </source>
</evidence>
<dbReference type="GO" id="GO:0016712">
    <property type="term" value="F:oxidoreductase activity, acting on paired donors, with incorporation or reduction of molecular oxygen, reduced flavin or flavoprotein as one donor, and incorporation of one atom of oxygen"/>
    <property type="evidence" value="ECO:0007669"/>
    <property type="project" value="TreeGrafter"/>
</dbReference>
<dbReference type="PRINTS" id="PR00385">
    <property type="entry name" value="P450"/>
</dbReference>
<dbReference type="PANTHER" id="PTHR24300">
    <property type="entry name" value="CYTOCHROME P450 508A4-RELATED"/>
    <property type="match status" value="1"/>
</dbReference>
<evidence type="ECO:0000256" key="4">
    <source>
        <dbReference type="ARBA" id="ARBA00022723"/>
    </source>
</evidence>
<keyword evidence="7 9" id="KW-0503">Monooxygenase</keyword>
<keyword evidence="10" id="KW-0472">Membrane</keyword>
<evidence type="ECO:0000256" key="10">
    <source>
        <dbReference type="SAM" id="Phobius"/>
    </source>
</evidence>
<dbReference type="InterPro" id="IPR017972">
    <property type="entry name" value="Cyt_P450_CS"/>
</dbReference>
<dbReference type="GO" id="GO:0005506">
    <property type="term" value="F:iron ion binding"/>
    <property type="evidence" value="ECO:0007669"/>
    <property type="project" value="InterPro"/>
</dbReference>
<dbReference type="InterPro" id="IPR002401">
    <property type="entry name" value="Cyt_P450_E_grp-I"/>
</dbReference>
<dbReference type="STRING" id="610380.E2BXB2"/>
<keyword evidence="4 8" id="KW-0479">Metal-binding</keyword>
<keyword evidence="3 8" id="KW-0349">Heme</keyword>
<dbReference type="FunFam" id="1.10.630.10:FF:000036">
    <property type="entry name" value="CYtochrome P450 family"/>
    <property type="match status" value="1"/>
</dbReference>
<dbReference type="GO" id="GO:0006082">
    <property type="term" value="P:organic acid metabolic process"/>
    <property type="evidence" value="ECO:0007669"/>
    <property type="project" value="TreeGrafter"/>
</dbReference>
<dbReference type="GO" id="GO:0008395">
    <property type="term" value="F:steroid hydroxylase activity"/>
    <property type="evidence" value="ECO:0007669"/>
    <property type="project" value="TreeGrafter"/>
</dbReference>
<accession>E2BXB2</accession>
<dbReference type="GO" id="GO:0006805">
    <property type="term" value="P:xenobiotic metabolic process"/>
    <property type="evidence" value="ECO:0007669"/>
    <property type="project" value="TreeGrafter"/>
</dbReference>
<feature type="binding site" description="axial binding residue" evidence="8">
    <location>
        <position position="451"/>
    </location>
    <ligand>
        <name>heme</name>
        <dbReference type="ChEBI" id="CHEBI:30413"/>
    </ligand>
    <ligandPart>
        <name>Fe</name>
        <dbReference type="ChEBI" id="CHEBI:18248"/>
    </ligandPart>
</feature>
<dbReference type="AlphaFoldDB" id="E2BXB2"/>
<evidence type="ECO:0000256" key="8">
    <source>
        <dbReference type="PIRSR" id="PIRSR602401-1"/>
    </source>
</evidence>
<name>E2BXB2_HARSA</name>
<dbReference type="Pfam" id="PF00067">
    <property type="entry name" value="p450"/>
    <property type="match status" value="1"/>
</dbReference>
<protein>
    <submittedName>
        <fullName evidence="11">Probable cytochrome P450 305a1</fullName>
    </submittedName>
</protein>
<evidence type="ECO:0000256" key="1">
    <source>
        <dbReference type="ARBA" id="ARBA00001971"/>
    </source>
</evidence>
<keyword evidence="6 8" id="KW-0408">Iron</keyword>
<sequence length="510" mass="59859">MIYLTICLFFIIVIFCCIYDCLKPRNYPPGPIWMPLLGCLPMYWWLYSKYQYNYRVFQALSRRYGPILGLKFGKQKIVVISTHDLVKQLLLRDEFNGRPDGFLFRMRAFGKRKGVVFTDGETWSQSRRFTMRHLRAFGMGQSIMKQQLTVEAENLVNYLQEMSQRGAVKMDRVFDLAVLNSLWSIFAGHRFEYSDEKLRKVFTSVHEAFRQSNRTLIKLNVAFRLFNITGGLISQMPFLRFVMPELSGYNDLMRIIRELWSFLDEEIEVHKRELSDSQPGNLIDAFLLEVDKNKDPNFDRESLLMLCLDLFLAGLKTTSDTLATTFLYLSLYPTWLKLLQTELDRVVGRSRAPTEQDLPFLPMTEAFLAEILRYFIMAPLGIPHRVMKDVALNGYNIPKDTIVLFDSHSVHFDEEYWDEPSKFLPQRFLDEEGKFRQNNASIPFGLGKRRCLGEGLARSSMFLFFTYVIHYFDLEVSHKHERPELQAYDGFTMSPKPYYVKLSMRSDLKD</sequence>
<evidence type="ECO:0000313" key="11">
    <source>
        <dbReference type="EMBL" id="EFN79695.1"/>
    </source>
</evidence>
<dbReference type="Proteomes" id="UP000008237">
    <property type="component" value="Unassembled WGS sequence"/>
</dbReference>
<keyword evidence="10" id="KW-1133">Transmembrane helix</keyword>
<keyword evidence="10" id="KW-0812">Transmembrane</keyword>
<comment type="similarity">
    <text evidence="2 9">Belongs to the cytochrome P450 family.</text>
</comment>
<organism evidence="12">
    <name type="scientific">Harpegnathos saltator</name>
    <name type="common">Jerdon's jumping ant</name>
    <dbReference type="NCBI Taxonomy" id="610380"/>
    <lineage>
        <taxon>Eukaryota</taxon>
        <taxon>Metazoa</taxon>
        <taxon>Ecdysozoa</taxon>
        <taxon>Arthropoda</taxon>
        <taxon>Hexapoda</taxon>
        <taxon>Insecta</taxon>
        <taxon>Pterygota</taxon>
        <taxon>Neoptera</taxon>
        <taxon>Endopterygota</taxon>
        <taxon>Hymenoptera</taxon>
        <taxon>Apocrita</taxon>
        <taxon>Aculeata</taxon>
        <taxon>Formicoidea</taxon>
        <taxon>Formicidae</taxon>
        <taxon>Ponerinae</taxon>
        <taxon>Ponerini</taxon>
        <taxon>Harpegnathos</taxon>
    </lineage>
</organism>
<dbReference type="InterPro" id="IPR036396">
    <property type="entry name" value="Cyt_P450_sf"/>
</dbReference>
<dbReference type="GO" id="GO:0005737">
    <property type="term" value="C:cytoplasm"/>
    <property type="evidence" value="ECO:0007669"/>
    <property type="project" value="TreeGrafter"/>
</dbReference>
<dbReference type="InterPro" id="IPR050182">
    <property type="entry name" value="Cytochrome_P450_fam2"/>
</dbReference>
<evidence type="ECO:0000256" key="5">
    <source>
        <dbReference type="ARBA" id="ARBA00023002"/>
    </source>
</evidence>